<evidence type="ECO:0000313" key="4">
    <source>
        <dbReference type="Proteomes" id="UP000075901"/>
    </source>
</evidence>
<proteinExistence type="predicted"/>
<reference evidence="3" key="2">
    <citation type="submission" date="2020-05" db="UniProtKB">
        <authorList>
            <consortium name="EnsemblMetazoa"/>
        </authorList>
    </citation>
    <scope>IDENTIFICATION</scope>
    <source>
        <strain evidence="3">maculatus3</strain>
    </source>
</reference>
<feature type="region of interest" description="Disordered" evidence="1">
    <location>
        <begin position="117"/>
        <end position="136"/>
    </location>
</feature>
<evidence type="ECO:0000256" key="2">
    <source>
        <dbReference type="SAM" id="SignalP"/>
    </source>
</evidence>
<evidence type="ECO:0000256" key="1">
    <source>
        <dbReference type="SAM" id="MobiDB-lite"/>
    </source>
</evidence>
<dbReference type="Proteomes" id="UP000075901">
    <property type="component" value="Unassembled WGS sequence"/>
</dbReference>
<keyword evidence="4" id="KW-1185">Reference proteome</keyword>
<reference evidence="4" key="1">
    <citation type="submission" date="2013-09" db="EMBL/GenBank/DDBJ databases">
        <title>The Genome Sequence of Anopheles maculatus species B.</title>
        <authorList>
            <consortium name="The Broad Institute Genomics Platform"/>
            <person name="Neafsey D.E."/>
            <person name="Besansky N."/>
            <person name="Howell P."/>
            <person name="Walton C."/>
            <person name="Young S.K."/>
            <person name="Zeng Q."/>
            <person name="Gargeya S."/>
            <person name="Fitzgerald M."/>
            <person name="Haas B."/>
            <person name="Abouelleil A."/>
            <person name="Allen A.W."/>
            <person name="Alvarado L."/>
            <person name="Arachchi H.M."/>
            <person name="Berlin A.M."/>
            <person name="Chapman S.B."/>
            <person name="Gainer-Dewar J."/>
            <person name="Goldberg J."/>
            <person name="Griggs A."/>
            <person name="Gujja S."/>
            <person name="Hansen M."/>
            <person name="Howarth C."/>
            <person name="Imamovic A."/>
            <person name="Ireland A."/>
            <person name="Larimer J."/>
            <person name="McCowan C."/>
            <person name="Murphy C."/>
            <person name="Pearson M."/>
            <person name="Poon T.W."/>
            <person name="Priest M."/>
            <person name="Roberts A."/>
            <person name="Saif S."/>
            <person name="Shea T."/>
            <person name="Sisk P."/>
            <person name="Sykes S."/>
            <person name="Wortman J."/>
            <person name="Nusbaum C."/>
            <person name="Birren B."/>
        </authorList>
    </citation>
    <scope>NUCLEOTIDE SEQUENCE [LARGE SCALE GENOMIC DNA]</scope>
    <source>
        <strain evidence="4">maculatus3</strain>
    </source>
</reference>
<protein>
    <submittedName>
        <fullName evidence="3">Uncharacterized protein</fullName>
    </submittedName>
</protein>
<feature type="signal peptide" evidence="2">
    <location>
        <begin position="1"/>
        <end position="24"/>
    </location>
</feature>
<dbReference type="InterPro" id="IPR044840">
    <property type="entry name" value="Nup188"/>
</dbReference>
<dbReference type="GO" id="GO:0044611">
    <property type="term" value="C:nuclear pore inner ring"/>
    <property type="evidence" value="ECO:0007669"/>
    <property type="project" value="TreeGrafter"/>
</dbReference>
<dbReference type="GO" id="GO:0017056">
    <property type="term" value="F:structural constituent of nuclear pore"/>
    <property type="evidence" value="ECO:0007669"/>
    <property type="project" value="InterPro"/>
</dbReference>
<dbReference type="EnsemblMetazoa" id="AMAM007837-RA">
    <property type="protein sequence ID" value="AMAM007837-PA"/>
    <property type="gene ID" value="AMAM007837"/>
</dbReference>
<dbReference type="GO" id="GO:0006606">
    <property type="term" value="P:protein import into nucleus"/>
    <property type="evidence" value="ECO:0007669"/>
    <property type="project" value="TreeGrafter"/>
</dbReference>
<evidence type="ECO:0000313" key="3">
    <source>
        <dbReference type="EnsemblMetazoa" id="AMAM007837-PA"/>
    </source>
</evidence>
<organism evidence="3 4">
    <name type="scientific">Anopheles maculatus</name>
    <dbReference type="NCBI Taxonomy" id="74869"/>
    <lineage>
        <taxon>Eukaryota</taxon>
        <taxon>Metazoa</taxon>
        <taxon>Ecdysozoa</taxon>
        <taxon>Arthropoda</taxon>
        <taxon>Hexapoda</taxon>
        <taxon>Insecta</taxon>
        <taxon>Pterygota</taxon>
        <taxon>Neoptera</taxon>
        <taxon>Endopterygota</taxon>
        <taxon>Diptera</taxon>
        <taxon>Nematocera</taxon>
        <taxon>Culicoidea</taxon>
        <taxon>Culicidae</taxon>
        <taxon>Anophelinae</taxon>
        <taxon>Anopheles</taxon>
        <taxon>Anopheles maculatus group</taxon>
    </lineage>
</organism>
<dbReference type="GO" id="GO:0006405">
    <property type="term" value="P:RNA export from nucleus"/>
    <property type="evidence" value="ECO:0007669"/>
    <property type="project" value="TreeGrafter"/>
</dbReference>
<keyword evidence="2" id="KW-0732">Signal</keyword>
<feature type="region of interest" description="Disordered" evidence="1">
    <location>
        <begin position="305"/>
        <end position="353"/>
    </location>
</feature>
<feature type="region of interest" description="Disordered" evidence="1">
    <location>
        <begin position="241"/>
        <end position="292"/>
    </location>
</feature>
<dbReference type="VEuPathDB" id="VectorBase:AMAM007837"/>
<feature type="chain" id="PRO_5008135849" evidence="2">
    <location>
        <begin position="25"/>
        <end position="425"/>
    </location>
</feature>
<feature type="compositionally biased region" description="Low complexity" evidence="1">
    <location>
        <begin position="265"/>
        <end position="280"/>
    </location>
</feature>
<dbReference type="AlphaFoldDB" id="A0A182SJ83"/>
<sequence length="425" mass="46078">MNNLIEIVTLCAKCLLCFSPPLLSLLCDVEFVPSKWCPLIEIQFGAPKLSTDNYSQLSFGSLLQAVCIFTKVLNLQHYSFNETPLNELPASEGGTDQDDTTDATHSMGLISRANRSALGGATSPASSDVSRPGGKRTQFSKTLSMTSVSSYTSTNAITLSNELLTHLDSKRCVCGLEYVLTLLTSQSLFALKDTNLSQREKQLIKRELSTELLIFHDFVKKRILKDAKSILARKKHGAVPIVNDPYASHPDEGSDPDAPSDRSKSSQQTAKKQTSSASTSRGGGGGSSGSAQHSMRINVVRKMHLQNQQQQQHAGSTSDQEAGGNVLSPIAGTHGQDSAAGRSSSTPVLRGILKPSPSASIKRVMFDDGLNDNAKSFAYVEPEDEPIFYEPQEPRFTGLSHVQMVEEDYIHLLSNVLLMIGQSEN</sequence>
<accession>A0A182SJ83</accession>
<name>A0A182SJ83_9DIPT</name>
<dbReference type="PANTHER" id="PTHR31431:SF1">
    <property type="entry name" value="NUCLEOPORIN NUP188"/>
    <property type="match status" value="1"/>
</dbReference>
<dbReference type="PANTHER" id="PTHR31431">
    <property type="entry name" value="NUCLEOPORIN NUP188 HOMOLOG"/>
    <property type="match status" value="1"/>
</dbReference>